<dbReference type="HOGENOM" id="CLU_1123731_0_0_4"/>
<reference evidence="2" key="1">
    <citation type="journal article" date="2014" name="Stand. Genomic Sci.">
        <title>Complete genome sequence of Burkholderia phymatum STM815(T), a broad host range and efficient nitrogen-fixing symbiont of Mimosa species.</title>
        <authorList>
            <person name="Moulin L."/>
            <person name="Klonowska A."/>
            <person name="Caroline B."/>
            <person name="Booth K."/>
            <person name="Vriezen J.A."/>
            <person name="Melkonian R."/>
            <person name="James E.K."/>
            <person name="Young J.P."/>
            <person name="Bena G."/>
            <person name="Hauser L."/>
            <person name="Land M."/>
            <person name="Kyrpides N."/>
            <person name="Bruce D."/>
            <person name="Chain P."/>
            <person name="Copeland A."/>
            <person name="Pitluck S."/>
            <person name="Woyke T."/>
            <person name="Lizotte-Waniewski M."/>
            <person name="Bristow J."/>
            <person name="Riley M."/>
        </authorList>
    </citation>
    <scope>NUCLEOTIDE SEQUENCE [LARGE SCALE GENOMIC DNA]</scope>
    <source>
        <strain evidence="2">DSM 17167 / CIP 108236 / LMG 21445 / STM815</strain>
    </source>
</reference>
<organism evidence="1 2">
    <name type="scientific">Paraburkholderia phymatum (strain DSM 17167 / CIP 108236 / LMG 21445 / STM815)</name>
    <name type="common">Burkholderia phymatum</name>
    <dbReference type="NCBI Taxonomy" id="391038"/>
    <lineage>
        <taxon>Bacteria</taxon>
        <taxon>Pseudomonadati</taxon>
        <taxon>Pseudomonadota</taxon>
        <taxon>Betaproteobacteria</taxon>
        <taxon>Burkholderiales</taxon>
        <taxon>Burkholderiaceae</taxon>
        <taxon>Paraburkholderia</taxon>
    </lineage>
</organism>
<protein>
    <submittedName>
        <fullName evidence="1">Uncharacterized protein</fullName>
    </submittedName>
</protein>
<dbReference type="Proteomes" id="UP000001192">
    <property type="component" value="Chromosome 1"/>
</dbReference>
<dbReference type="RefSeq" id="WP_012399669.1">
    <property type="nucleotide sequence ID" value="NC_010622.1"/>
</dbReference>
<accession>B2JC76</accession>
<sequence length="273" mass="31840">MKNEKINAEINRQNFLGKTDQDLKDLYIERNAFDVPINSEVYRIFQAPFLLDDIASSKITLLNIRSSVFNDPLENPLFGLEFSTEEGDSLFLDPLVENYFGQSWTEESLDEYWRWEAFSHGTNFGVRVKASLRNVMHRLVQTQNKYFMLRYFVGKVTYHDPSYLADLTKSHTYNEFLDSLGHGITRSLTAIRKEFSDEKEIRILYDYEKEDDYAKSNVTVNKGLFCKHPFDWSGVIEEVLLDPRMPDSDASAYCQELRNKGIMCSISRSRARP</sequence>
<keyword evidence="2" id="KW-1185">Reference proteome</keyword>
<gene>
    <name evidence="1" type="ordered locus">Bphy_0247</name>
</gene>
<dbReference type="eggNOG" id="ENOG50332IA">
    <property type="taxonomic scope" value="Bacteria"/>
</dbReference>
<name>B2JC76_PARP8</name>
<dbReference type="AlphaFoldDB" id="B2JC76"/>
<dbReference type="KEGG" id="bph:Bphy_0247"/>
<evidence type="ECO:0000313" key="1">
    <source>
        <dbReference type="EMBL" id="ACC69440.1"/>
    </source>
</evidence>
<proteinExistence type="predicted"/>
<evidence type="ECO:0000313" key="2">
    <source>
        <dbReference type="Proteomes" id="UP000001192"/>
    </source>
</evidence>
<dbReference type="OrthoDB" id="7852032at2"/>
<dbReference type="EMBL" id="CP001043">
    <property type="protein sequence ID" value="ACC69440.1"/>
    <property type="molecule type" value="Genomic_DNA"/>
</dbReference>